<dbReference type="PANTHER" id="PTHR43280">
    <property type="entry name" value="ARAC-FAMILY TRANSCRIPTIONAL REGULATOR"/>
    <property type="match status" value="1"/>
</dbReference>
<keyword evidence="2" id="KW-0238">DNA-binding</keyword>
<dbReference type="PROSITE" id="PS01124">
    <property type="entry name" value="HTH_ARAC_FAMILY_2"/>
    <property type="match status" value="1"/>
</dbReference>
<dbReference type="EMBL" id="BMLV01000001">
    <property type="protein sequence ID" value="GGP01986.1"/>
    <property type="molecule type" value="Genomic_DNA"/>
</dbReference>
<evidence type="ECO:0000256" key="2">
    <source>
        <dbReference type="ARBA" id="ARBA00023125"/>
    </source>
</evidence>
<reference evidence="6" key="1">
    <citation type="journal article" date="2019" name="Int. J. Syst. Evol. Microbiol.">
        <title>The Global Catalogue of Microorganisms (GCM) 10K type strain sequencing project: providing services to taxonomists for standard genome sequencing and annotation.</title>
        <authorList>
            <consortium name="The Broad Institute Genomics Platform"/>
            <consortium name="The Broad Institute Genome Sequencing Center for Infectious Disease"/>
            <person name="Wu L."/>
            <person name="Ma J."/>
        </authorList>
    </citation>
    <scope>NUCLEOTIDE SEQUENCE [LARGE SCALE GENOMIC DNA]</scope>
    <source>
        <strain evidence="6">CGMCC 1.7656</strain>
    </source>
</reference>
<keyword evidence="6" id="KW-1185">Reference proteome</keyword>
<comment type="caution">
    <text evidence="5">The sequence shown here is derived from an EMBL/GenBank/DDBJ whole genome shotgun (WGS) entry which is preliminary data.</text>
</comment>
<dbReference type="PROSITE" id="PS00041">
    <property type="entry name" value="HTH_ARAC_FAMILY_1"/>
    <property type="match status" value="1"/>
</dbReference>
<dbReference type="InterPro" id="IPR009057">
    <property type="entry name" value="Homeodomain-like_sf"/>
</dbReference>
<dbReference type="InterPro" id="IPR018060">
    <property type="entry name" value="HTH_AraC"/>
</dbReference>
<feature type="domain" description="HTH araC/xylS-type" evidence="4">
    <location>
        <begin position="197"/>
        <end position="295"/>
    </location>
</feature>
<dbReference type="InterPro" id="IPR020449">
    <property type="entry name" value="Tscrpt_reg_AraC-type_HTH"/>
</dbReference>
<organism evidence="5 6">
    <name type="scientific">Cloacibacterium rupense</name>
    <dbReference type="NCBI Taxonomy" id="517423"/>
    <lineage>
        <taxon>Bacteria</taxon>
        <taxon>Pseudomonadati</taxon>
        <taxon>Bacteroidota</taxon>
        <taxon>Flavobacteriia</taxon>
        <taxon>Flavobacteriales</taxon>
        <taxon>Weeksellaceae</taxon>
    </lineage>
</organism>
<name>A0ABQ2NG25_9FLAO</name>
<gene>
    <name evidence="5" type="ORF">GCM10010992_04560</name>
</gene>
<evidence type="ECO:0000259" key="4">
    <source>
        <dbReference type="PROSITE" id="PS01124"/>
    </source>
</evidence>
<keyword evidence="3" id="KW-0804">Transcription</keyword>
<accession>A0ABQ2NG25</accession>
<dbReference type="Pfam" id="PF12833">
    <property type="entry name" value="HTH_18"/>
    <property type="match status" value="1"/>
</dbReference>
<dbReference type="Proteomes" id="UP000620064">
    <property type="component" value="Unassembled WGS sequence"/>
</dbReference>
<dbReference type="SMART" id="SM00342">
    <property type="entry name" value="HTH_ARAC"/>
    <property type="match status" value="1"/>
</dbReference>
<keyword evidence="1" id="KW-0805">Transcription regulation</keyword>
<dbReference type="PANTHER" id="PTHR43280:SF27">
    <property type="entry name" value="TRANSCRIPTIONAL REGULATOR MTLR"/>
    <property type="match status" value="1"/>
</dbReference>
<dbReference type="InterPro" id="IPR018062">
    <property type="entry name" value="HTH_AraC-typ_CS"/>
</dbReference>
<protein>
    <submittedName>
        <fullName evidence="5">AraC family transcriptional regulator</fullName>
    </submittedName>
</protein>
<proteinExistence type="predicted"/>
<sequence length="303" mass="35768">MILYNCNKNKAMKNEKNFFREIPPLTSSDSFLVFDRVKDKFDFPIHFHPEFEVNFIQNGKGVRRIVGDHIEEIDDIELVLVGPNLYHAWETYKCKEKNIHEITIQFDEKLFDDNLLSRRIMRPIRDMFNRSSHGILFSYSTADYLSKRICNLSRLDGMDYFLEILSILHDMATSRNQRILSTFTVDYDKFEDDDKMKVVYDYIQKNFSNKLTLEEVSKVALMSPVSFNRFIKKRTNKTFVNYVNDVRIGYAARNLVEKDLSISEIAFKCGFNNIANFNRIFKSIKGVTPSVYREEFNGIKRIL</sequence>
<dbReference type="SUPFAM" id="SSF46689">
    <property type="entry name" value="Homeodomain-like"/>
    <property type="match status" value="2"/>
</dbReference>
<dbReference type="Gene3D" id="1.10.10.60">
    <property type="entry name" value="Homeodomain-like"/>
    <property type="match status" value="2"/>
</dbReference>
<dbReference type="PRINTS" id="PR00032">
    <property type="entry name" value="HTHARAC"/>
</dbReference>
<evidence type="ECO:0000313" key="6">
    <source>
        <dbReference type="Proteomes" id="UP000620064"/>
    </source>
</evidence>
<evidence type="ECO:0000313" key="5">
    <source>
        <dbReference type="EMBL" id="GGP01986.1"/>
    </source>
</evidence>
<evidence type="ECO:0000256" key="1">
    <source>
        <dbReference type="ARBA" id="ARBA00023015"/>
    </source>
</evidence>
<evidence type="ECO:0000256" key="3">
    <source>
        <dbReference type="ARBA" id="ARBA00023163"/>
    </source>
</evidence>